<proteinExistence type="predicted"/>
<feature type="compositionally biased region" description="Polar residues" evidence="1">
    <location>
        <begin position="1"/>
        <end position="19"/>
    </location>
</feature>
<organism evidence="2">
    <name type="scientific">Trepomonas sp. PC1</name>
    <dbReference type="NCBI Taxonomy" id="1076344"/>
    <lineage>
        <taxon>Eukaryota</taxon>
        <taxon>Metamonada</taxon>
        <taxon>Diplomonadida</taxon>
        <taxon>Hexamitidae</taxon>
        <taxon>Hexamitinae</taxon>
        <taxon>Trepomonas</taxon>
    </lineage>
</organism>
<dbReference type="PANTHER" id="PTHR45661">
    <property type="entry name" value="SURFACE ANTIGEN"/>
    <property type="match status" value="1"/>
</dbReference>
<reference evidence="2" key="1">
    <citation type="submission" date="2015-07" db="EMBL/GenBank/DDBJ databases">
        <title>Adaptation to a free-living lifestyle via gene acquisitions in the diplomonad Trepomonas sp. PC1.</title>
        <authorList>
            <person name="Xu F."/>
            <person name="Jerlstrom-Hultqvist J."/>
            <person name="Kolisko M."/>
            <person name="Simpson A.G.B."/>
            <person name="Roger A.J."/>
            <person name="Svard S.G."/>
            <person name="Andersson J.O."/>
        </authorList>
    </citation>
    <scope>NUCLEOTIDE SEQUENCE</scope>
    <source>
        <strain evidence="2">PC1</strain>
    </source>
</reference>
<accession>A0A146KAI8</accession>
<evidence type="ECO:0000313" key="2">
    <source>
        <dbReference type="EMBL" id="JAP93840.1"/>
    </source>
</evidence>
<dbReference type="PANTHER" id="PTHR45661:SF3">
    <property type="entry name" value="IG-LIKE DOMAIN-CONTAINING PROTEIN"/>
    <property type="match status" value="1"/>
</dbReference>
<dbReference type="SUPFAM" id="SSF52058">
    <property type="entry name" value="L domain-like"/>
    <property type="match status" value="1"/>
</dbReference>
<dbReference type="EMBL" id="GDID01002766">
    <property type="protein sequence ID" value="JAP93840.1"/>
    <property type="molecule type" value="Transcribed_RNA"/>
</dbReference>
<feature type="non-terminal residue" evidence="2">
    <location>
        <position position="1"/>
    </location>
</feature>
<sequence>QQLKQRNQIDENQPLNQLNDEAKNINIVDNQKDEQPKQQIEVQQEYQNGELKYYFGDDKTFQSLVCKYRPLAEQKAIVKIEGLNVNVLTKSAFNHMFSLKQVVFPNVVEVGEECFYQSNALKQAILPKQKIIRKKGYGVCVALSCITFQNVELLEEQAMATCQSLVAISSKKLTKIPSSCFSGCKALQFAVFPNVTDVAEDSFRNCDQLMTKFDQHGMLDKTAKVPCFNFKIAKLLKKLPEKALLQREITKENMDLFVHQNLLILPENVKEIKQNQFSFKGNQIINGVVGLGVQQIGSLAFDQQHGLQFVYTPKLKQFGANTFKSCYALTFVHAPLCESIQHGCFSWCYSLQDQSFPRLKSIGEAAFQGCTSIINMYLNGASANSTTFDMCYAIKYTDTKPLLYEKNPVKTINIDVGFQKQQLEVSRIKKNQKAFKILMMYSNRIKQM</sequence>
<name>A0A146KAI8_9EUKA</name>
<feature type="region of interest" description="Disordered" evidence="1">
    <location>
        <begin position="1"/>
        <end position="22"/>
    </location>
</feature>
<protein>
    <submittedName>
        <fullName evidence="2">Leucine rich repeats-containing protein</fullName>
    </submittedName>
</protein>
<dbReference type="InterPro" id="IPR026906">
    <property type="entry name" value="LRR_5"/>
</dbReference>
<dbReference type="Pfam" id="PF13306">
    <property type="entry name" value="LRR_5"/>
    <property type="match status" value="2"/>
</dbReference>
<dbReference type="InterPro" id="IPR053139">
    <property type="entry name" value="Surface_bspA-like"/>
</dbReference>
<dbReference type="InterPro" id="IPR032675">
    <property type="entry name" value="LRR_dom_sf"/>
</dbReference>
<dbReference type="AlphaFoldDB" id="A0A146KAI8"/>
<evidence type="ECO:0000256" key="1">
    <source>
        <dbReference type="SAM" id="MobiDB-lite"/>
    </source>
</evidence>
<gene>
    <name evidence="2" type="ORF">TPC1_13713</name>
</gene>
<dbReference type="Gene3D" id="3.80.10.10">
    <property type="entry name" value="Ribonuclease Inhibitor"/>
    <property type="match status" value="2"/>
</dbReference>